<feature type="transmembrane region" description="Helical" evidence="1">
    <location>
        <begin position="9"/>
        <end position="34"/>
    </location>
</feature>
<organism evidence="2 3">
    <name type="scientific">candidate division WWE3 bacterium CG10_big_fil_rev_8_21_14_0_10_32_10</name>
    <dbReference type="NCBI Taxonomy" id="1975090"/>
    <lineage>
        <taxon>Bacteria</taxon>
        <taxon>Katanobacteria</taxon>
    </lineage>
</organism>
<evidence type="ECO:0000313" key="2">
    <source>
        <dbReference type="EMBL" id="PIR43715.1"/>
    </source>
</evidence>
<evidence type="ECO:0000313" key="3">
    <source>
        <dbReference type="Proteomes" id="UP000230214"/>
    </source>
</evidence>
<sequence length="73" mass="8526">MTQNYNRKIFYAISFAMQLGFMISITILGFLWIGYFIDKTFNTHPIFIILGIVIGAIMVVYDVFYLLNSFLKD</sequence>
<dbReference type="AlphaFoldDB" id="A0A2H0RD20"/>
<evidence type="ECO:0008006" key="4">
    <source>
        <dbReference type="Google" id="ProtNLM"/>
    </source>
</evidence>
<dbReference type="InterPro" id="IPR032820">
    <property type="entry name" value="ATPase_put"/>
</dbReference>
<feature type="transmembrane region" description="Helical" evidence="1">
    <location>
        <begin position="46"/>
        <end position="67"/>
    </location>
</feature>
<keyword evidence="1" id="KW-0472">Membrane</keyword>
<protein>
    <recommendedName>
        <fullName evidence="4">AtpZ/AtpI family protein</fullName>
    </recommendedName>
</protein>
<gene>
    <name evidence="2" type="ORF">COV24_01525</name>
</gene>
<proteinExistence type="predicted"/>
<evidence type="ECO:0000256" key="1">
    <source>
        <dbReference type="SAM" id="Phobius"/>
    </source>
</evidence>
<name>A0A2H0RD20_UNCKA</name>
<dbReference type="Proteomes" id="UP000230214">
    <property type="component" value="Unassembled WGS sequence"/>
</dbReference>
<keyword evidence="1" id="KW-0812">Transmembrane</keyword>
<accession>A0A2H0RD20</accession>
<keyword evidence="1" id="KW-1133">Transmembrane helix</keyword>
<comment type="caution">
    <text evidence="2">The sequence shown here is derived from an EMBL/GenBank/DDBJ whole genome shotgun (WGS) entry which is preliminary data.</text>
</comment>
<dbReference type="Pfam" id="PF09527">
    <property type="entry name" value="ATPase_gene1"/>
    <property type="match status" value="1"/>
</dbReference>
<reference evidence="2 3" key="1">
    <citation type="submission" date="2017-09" db="EMBL/GenBank/DDBJ databases">
        <title>Depth-based differentiation of microbial function through sediment-hosted aquifers and enrichment of novel symbionts in the deep terrestrial subsurface.</title>
        <authorList>
            <person name="Probst A.J."/>
            <person name="Ladd B."/>
            <person name="Jarett J.K."/>
            <person name="Geller-Mcgrath D.E."/>
            <person name="Sieber C.M."/>
            <person name="Emerson J.B."/>
            <person name="Anantharaman K."/>
            <person name="Thomas B.C."/>
            <person name="Malmstrom R."/>
            <person name="Stieglmeier M."/>
            <person name="Klingl A."/>
            <person name="Woyke T."/>
            <person name="Ryan C.M."/>
            <person name="Banfield J.F."/>
        </authorList>
    </citation>
    <scope>NUCLEOTIDE SEQUENCE [LARGE SCALE GENOMIC DNA]</scope>
    <source>
        <strain evidence="2">CG10_big_fil_rev_8_21_14_0_10_32_10</strain>
    </source>
</reference>
<dbReference type="EMBL" id="PCXU01000013">
    <property type="protein sequence ID" value="PIR43715.1"/>
    <property type="molecule type" value="Genomic_DNA"/>
</dbReference>